<accession>A0A376BZN3</accession>
<protein>
    <submittedName>
        <fullName evidence="2">Protein of uncharacterized function (DUF3341)</fullName>
    </submittedName>
</protein>
<dbReference type="Proteomes" id="UP000270205">
    <property type="component" value="Unassembled WGS sequence"/>
</dbReference>
<reference evidence="3 5" key="2">
    <citation type="submission" date="2018-11" db="EMBL/GenBank/DDBJ databases">
        <authorList>
            <consortium name="Pathogen Informatics"/>
        </authorList>
    </citation>
    <scope>NUCLEOTIDE SEQUENCE [LARGE SCALE GENOMIC DNA]</scope>
    <source>
        <strain evidence="3 5">NCTC12929</strain>
    </source>
</reference>
<dbReference type="EMBL" id="UFTJ01000001">
    <property type="protein sequence ID" value="SSZ46939.1"/>
    <property type="molecule type" value="Genomic_DNA"/>
</dbReference>
<evidence type="ECO:0000313" key="5">
    <source>
        <dbReference type="Proteomes" id="UP000270205"/>
    </source>
</evidence>
<keyword evidence="1" id="KW-0472">Membrane</keyword>
<dbReference type="Proteomes" id="UP000255515">
    <property type="component" value="Unassembled WGS sequence"/>
</dbReference>
<sequence>MSTTKIIYGLYADDDDMMKGVHSFREKGIEISEVYTPFPVHGLDKALGLRKTRISDAAFCYAVYGVTIGILLSWYTMNHDWPQNIGGKPAFSWAENMPAFVVPMFELMVFSAAHMMSLTFFVRNKMYPMAPAQNPDPRTTDDKFLIEIKSDNLEAVKQVFIETGVEEITVKDA</sequence>
<reference evidence="2 4" key="1">
    <citation type="submission" date="2018-06" db="EMBL/GenBank/DDBJ databases">
        <authorList>
            <consortium name="Pathogen Informatics"/>
            <person name="Doyle S."/>
        </authorList>
    </citation>
    <scope>NUCLEOTIDE SEQUENCE [LARGE SCALE GENOMIC DNA]</scope>
    <source>
        <strain evidence="2 4">NCTC11661</strain>
    </source>
</reference>
<feature type="transmembrane region" description="Helical" evidence="1">
    <location>
        <begin position="58"/>
        <end position="77"/>
    </location>
</feature>
<keyword evidence="1" id="KW-0812">Transmembrane</keyword>
<keyword evidence="1" id="KW-1133">Transmembrane helix</keyword>
<dbReference type="RefSeq" id="WP_002661788.1">
    <property type="nucleotide sequence ID" value="NZ_UFTJ01000001.1"/>
</dbReference>
<evidence type="ECO:0000313" key="2">
    <source>
        <dbReference type="EMBL" id="SSZ46939.1"/>
    </source>
</evidence>
<dbReference type="EMBL" id="UYIV01000001">
    <property type="protein sequence ID" value="VDH03648.1"/>
    <property type="molecule type" value="Genomic_DNA"/>
</dbReference>
<dbReference type="InterPro" id="IPR021776">
    <property type="entry name" value="ActD"/>
</dbReference>
<name>A0A376BZN3_9FLAO</name>
<gene>
    <name evidence="2" type="ORF">NCTC11661_00601</name>
    <name evidence="3" type="ORF">NCTC12929_01035</name>
</gene>
<evidence type="ECO:0000313" key="3">
    <source>
        <dbReference type="EMBL" id="VDH03648.1"/>
    </source>
</evidence>
<evidence type="ECO:0000313" key="4">
    <source>
        <dbReference type="Proteomes" id="UP000255515"/>
    </source>
</evidence>
<organism evidence="2 4">
    <name type="scientific">Bergeyella zoohelcum</name>
    <dbReference type="NCBI Taxonomy" id="1015"/>
    <lineage>
        <taxon>Bacteria</taxon>
        <taxon>Pseudomonadati</taxon>
        <taxon>Bacteroidota</taxon>
        <taxon>Flavobacteriia</taxon>
        <taxon>Flavobacteriales</taxon>
        <taxon>Weeksellaceae</taxon>
        <taxon>Bergeyella</taxon>
    </lineage>
</organism>
<evidence type="ECO:0000256" key="1">
    <source>
        <dbReference type="SAM" id="Phobius"/>
    </source>
</evidence>
<dbReference type="PANTHER" id="PTHR40394">
    <property type="entry name" value="LIPOPROTEIN-RELATED"/>
    <property type="match status" value="1"/>
</dbReference>
<proteinExistence type="predicted"/>
<dbReference type="Pfam" id="PF11821">
    <property type="entry name" value="ActD"/>
    <property type="match status" value="1"/>
</dbReference>
<dbReference type="PANTHER" id="PTHR40394:SF2">
    <property type="entry name" value="QUINOL:CYTOCHROME C OXIDOREDUCTASE MEMBRANE PROTEIN"/>
    <property type="match status" value="1"/>
</dbReference>
<feature type="transmembrane region" description="Helical" evidence="1">
    <location>
        <begin position="97"/>
        <end position="122"/>
    </location>
</feature>
<dbReference type="AlphaFoldDB" id="A0A376BZN3"/>